<feature type="compositionally biased region" description="Basic and acidic residues" evidence="8">
    <location>
        <begin position="1120"/>
        <end position="1133"/>
    </location>
</feature>
<feature type="compositionally biased region" description="Polar residues" evidence="8">
    <location>
        <begin position="483"/>
        <end position="492"/>
    </location>
</feature>
<evidence type="ECO:0000256" key="7">
    <source>
        <dbReference type="SAM" id="Coils"/>
    </source>
</evidence>
<feature type="compositionally biased region" description="Polar residues" evidence="8">
    <location>
        <begin position="699"/>
        <end position="709"/>
    </location>
</feature>
<dbReference type="SMART" id="SM00717">
    <property type="entry name" value="SANT"/>
    <property type="match status" value="1"/>
</dbReference>
<dbReference type="GO" id="GO:0006338">
    <property type="term" value="P:chromatin remodeling"/>
    <property type="evidence" value="ECO:0007669"/>
    <property type="project" value="UniProtKB-ARBA"/>
</dbReference>
<evidence type="ECO:0000313" key="13">
    <source>
        <dbReference type="Proteomes" id="UP000750334"/>
    </source>
</evidence>
<dbReference type="Pfam" id="PF00249">
    <property type="entry name" value="Myb_DNA-binding"/>
    <property type="match status" value="1"/>
</dbReference>
<feature type="domain" description="SANT" evidence="11">
    <location>
        <begin position="739"/>
        <end position="790"/>
    </location>
</feature>
<feature type="compositionally biased region" description="Polar residues" evidence="8">
    <location>
        <begin position="499"/>
        <end position="514"/>
    </location>
</feature>
<evidence type="ECO:0000256" key="8">
    <source>
        <dbReference type="SAM" id="MobiDB-lite"/>
    </source>
</evidence>
<dbReference type="PROSITE" id="PS51293">
    <property type="entry name" value="SANT"/>
    <property type="match status" value="1"/>
</dbReference>
<feature type="compositionally biased region" description="Basic and acidic residues" evidence="8">
    <location>
        <begin position="872"/>
        <end position="882"/>
    </location>
</feature>
<evidence type="ECO:0000313" key="12">
    <source>
        <dbReference type="EMBL" id="KAG0672459.1"/>
    </source>
</evidence>
<dbReference type="InterPro" id="IPR001005">
    <property type="entry name" value="SANT/Myb"/>
</dbReference>
<dbReference type="InterPro" id="IPR032451">
    <property type="entry name" value="SMARCC_C"/>
</dbReference>
<evidence type="ECO:0000256" key="6">
    <source>
        <dbReference type="ARBA" id="ARBA00049655"/>
    </source>
</evidence>
<dbReference type="PANTHER" id="PTHR15381">
    <property type="entry name" value="CHONDROITIN SULFATE PROTEOGLYCAN 5 -RELATED"/>
    <property type="match status" value="1"/>
</dbReference>
<feature type="compositionally biased region" description="Basic and acidic residues" evidence="8">
    <location>
        <begin position="390"/>
        <end position="399"/>
    </location>
</feature>
<dbReference type="GO" id="GO:0048858">
    <property type="term" value="P:cell projection morphogenesis"/>
    <property type="evidence" value="ECO:0007669"/>
    <property type="project" value="TreeGrafter"/>
</dbReference>
<feature type="compositionally biased region" description="Low complexity" evidence="8">
    <location>
        <begin position="341"/>
        <end position="358"/>
    </location>
</feature>
<keyword evidence="4" id="KW-0804">Transcription</keyword>
<feature type="compositionally biased region" description="Acidic residues" evidence="8">
    <location>
        <begin position="210"/>
        <end position="223"/>
    </location>
</feature>
<comment type="subcellular location">
    <subcellularLocation>
        <location evidence="1">Nucleus</location>
    </subcellularLocation>
</comment>
<dbReference type="EMBL" id="PUHR01000002">
    <property type="protein sequence ID" value="KAG0672459.1"/>
    <property type="molecule type" value="Genomic_DNA"/>
</dbReference>
<name>A0A9P6WFK6_MAUEX</name>
<feature type="compositionally biased region" description="Basic and acidic residues" evidence="8">
    <location>
        <begin position="55"/>
        <end position="82"/>
    </location>
</feature>
<dbReference type="Gene3D" id="1.10.10.10">
    <property type="entry name" value="Winged helix-like DNA-binding domain superfamily/Winged helix DNA-binding domain"/>
    <property type="match status" value="1"/>
</dbReference>
<dbReference type="InterPro" id="IPR007526">
    <property type="entry name" value="SWIRM"/>
</dbReference>
<evidence type="ECO:0000259" key="9">
    <source>
        <dbReference type="PROSITE" id="PS50090"/>
    </source>
</evidence>
<reference evidence="12 13" key="1">
    <citation type="submission" date="2020-11" db="EMBL/GenBank/DDBJ databases">
        <title>Kefir isolates.</title>
        <authorList>
            <person name="Marcisauskas S."/>
            <person name="Kim Y."/>
            <person name="Blasche S."/>
        </authorList>
    </citation>
    <scope>NUCLEOTIDE SEQUENCE [LARGE SCALE GENOMIC DNA]</scope>
    <source>
        <strain evidence="12 13">OG2</strain>
    </source>
</reference>
<evidence type="ECO:0000256" key="5">
    <source>
        <dbReference type="ARBA" id="ARBA00023242"/>
    </source>
</evidence>
<dbReference type="OrthoDB" id="118550at2759"/>
<sequence length="1331" mass="150632">MESQSPMDLFNASESESPDFGNSMEHNQLNVSHDDDNNIDSTTTADIDNNDPINEQDKEEQTEHTGNIPEEKTNHIQDESLWQHDSVPGTEPVTHNDNDMSTIDNSFVTATEEKSKEESEPIDINQSVDNTESTPNETISNENINGNVATKTVPTGITFNEIVPTENTTSGHQDTIETNSEKNDIDMQEEEQGEEHDKEQDKEQDKEESNDLDNLDMSEIDNDESNHGEKESSSEVPTLDTNNNNDNNISSSHLDNQNHTNNIEDQNENDDDNDNDNNGDEDKDEDDEKDVDMEGQESDADTETPMSTDYKKSHNNGITGGVTVTTLNQGPENGEDDEFSTNDNNTNNSNNNSLINDTGNEDDQQNDNLGLNDEEEEEEEEEADDEDNDELTHREKSTDFEASPSVAISESEATSPATLNTETTSPQYFVENRVERTMSTPTGPLPISQPSNNTTQRAQSQPHNENEQNQPKGTNDETIEQKPFNSTQSMHQNMDRTSSEQNNQQKTDNQSISKPHTRQVEDGIIIPQTHEIVIPSYSTWFSLRKIHQIEKKSLPEFFTNRIASKTPEIYIKYRNFMVNSYRLNPNEYFSVTAARRNLSGDAASIFRIHKFIMKWGLINYQVNAKQLPKTVEPPYTNDFSTKHDAPRGIFPFESYKPSVQLPDMAKLKKMMDIEDERSTLHKYLSQERKRNFAELEQNGMNETDSSHTNATKESKSEIVSTDERPAKRPNILNTINQESDKIKWNREDLKKLLFGIQTYGSDWYKVAKHVGTKTPEQCVLRFLQLPIEDKFLYQDISNLHGNNKDEDKNTIVNINDLGPLKYAPHLPFSKSESPVLSTIAFLVGLVDPQIVQKMTNRAIRAMDVDIEEIPEEQEKAKHKEDNSTENGSKPTVTEDNDKVKEEPSSKDEPASKITEESFVPEIEKPTVKDNATADPESEKRPETAEVAAPETAEEKPVEDETTKASPEKSENIDTDIVMGGTADDQLGSREISNDNTDALFGDDNSDEDMLADEEKNEEIPEVPNADAKVEQTDEYKEKEKEKETENKMESEVPLSENPATVTNAIQDTTTVSTSPQSNEKDATEEKPEDVLETLVEMRSSAKPEEEKKEEVTESNDVPSVEEKTNEETKEIEVTKEVVEVKPAEKVSKKTEEHNDVKEGSEIALASLGVRSHVFANNEERQMNKLANQMIQIQLEKLETKLKIFDKLERSLEFDRKKLERKQEEFLVQRLSFAKTSNLLVHKFDKTLDTLNEIKSGNSNETKIDDSLLKPIESSVKEMKDLLSRPLYLSFGSKLEAAKSTEGTNNEEKTDLENAMKPISIENPQVYRYWSA</sequence>
<evidence type="ECO:0008006" key="14">
    <source>
        <dbReference type="Google" id="ProtNLM"/>
    </source>
</evidence>
<dbReference type="PROSITE" id="PS50090">
    <property type="entry name" value="MYB_LIKE"/>
    <property type="match status" value="1"/>
</dbReference>
<feature type="compositionally biased region" description="Polar residues" evidence="8">
    <location>
        <begin position="93"/>
        <end position="109"/>
    </location>
</feature>
<evidence type="ECO:0000259" key="10">
    <source>
        <dbReference type="PROSITE" id="PS50934"/>
    </source>
</evidence>
<feature type="compositionally biased region" description="Polar residues" evidence="8">
    <location>
        <begin position="1057"/>
        <end position="1077"/>
    </location>
</feature>
<dbReference type="InterPro" id="IPR036388">
    <property type="entry name" value="WH-like_DNA-bd_sf"/>
</dbReference>
<dbReference type="FunFam" id="1.10.10.10:FF:000020">
    <property type="entry name" value="SWI/SNF complex subunit SMARCC2 isoform c"/>
    <property type="match status" value="1"/>
</dbReference>
<feature type="domain" description="Myb-like" evidence="9">
    <location>
        <begin position="736"/>
        <end position="786"/>
    </location>
</feature>
<dbReference type="GO" id="GO:0006355">
    <property type="term" value="P:regulation of DNA-templated transcription"/>
    <property type="evidence" value="ECO:0007669"/>
    <property type="project" value="UniProtKB-ARBA"/>
</dbReference>
<evidence type="ECO:0000256" key="2">
    <source>
        <dbReference type="ARBA" id="ARBA00022853"/>
    </source>
</evidence>
<feature type="compositionally biased region" description="Acidic residues" evidence="8">
    <location>
        <begin position="1003"/>
        <end position="1020"/>
    </location>
</feature>
<feature type="compositionally biased region" description="Low complexity" evidence="8">
    <location>
        <begin position="240"/>
        <end position="255"/>
    </location>
</feature>
<feature type="compositionally biased region" description="Acidic residues" evidence="8">
    <location>
        <begin position="372"/>
        <end position="389"/>
    </location>
</feature>
<dbReference type="SUPFAM" id="SSF46689">
    <property type="entry name" value="Homeodomain-like"/>
    <property type="match status" value="2"/>
</dbReference>
<feature type="compositionally biased region" description="Polar residues" evidence="8">
    <location>
        <begin position="406"/>
        <end position="427"/>
    </location>
</feature>
<feature type="compositionally biased region" description="Basic and acidic residues" evidence="8">
    <location>
        <begin position="710"/>
        <end position="723"/>
    </location>
</feature>
<feature type="compositionally biased region" description="Acidic residues" evidence="8">
    <location>
        <begin position="265"/>
        <end position="302"/>
    </location>
</feature>
<dbReference type="GO" id="GO:0016514">
    <property type="term" value="C:SWI/SNF complex"/>
    <property type="evidence" value="ECO:0007669"/>
    <property type="project" value="UniProtKB-ARBA"/>
</dbReference>
<evidence type="ECO:0000256" key="4">
    <source>
        <dbReference type="ARBA" id="ARBA00023163"/>
    </source>
</evidence>
<feature type="region of interest" description="Disordered" evidence="8">
    <location>
        <begin position="872"/>
        <end position="1133"/>
    </location>
</feature>
<feature type="compositionally biased region" description="Basic and acidic residues" evidence="8">
    <location>
        <begin position="952"/>
        <end position="971"/>
    </location>
</feature>
<dbReference type="PANTHER" id="PTHR15381:SF1">
    <property type="entry name" value="CHONDROITIN SULFATE PROTEOGLYCAN 5"/>
    <property type="match status" value="1"/>
</dbReference>
<feature type="compositionally biased region" description="Polar residues" evidence="8">
    <location>
        <begin position="437"/>
        <end position="473"/>
    </location>
</feature>
<dbReference type="InterPro" id="IPR009057">
    <property type="entry name" value="Homeodomain-like_sf"/>
</dbReference>
<feature type="compositionally biased region" description="Basic and acidic residues" evidence="8">
    <location>
        <begin position="224"/>
        <end position="233"/>
    </location>
</feature>
<dbReference type="GO" id="GO:0003677">
    <property type="term" value="F:DNA binding"/>
    <property type="evidence" value="ECO:0007669"/>
    <property type="project" value="UniProtKB-ARBA"/>
</dbReference>
<feature type="domain" description="SWIRM" evidence="10">
    <location>
        <begin position="532"/>
        <end position="629"/>
    </location>
</feature>
<feature type="compositionally biased region" description="Polar residues" evidence="8">
    <location>
        <begin position="124"/>
        <end position="158"/>
    </location>
</feature>
<comment type="caution">
    <text evidence="12">The sequence shown here is derived from an EMBL/GenBank/DDBJ whole genome shotgun (WGS) entry which is preliminary data.</text>
</comment>
<gene>
    <name evidence="12" type="ORF">C6P45_001921</name>
</gene>
<keyword evidence="7" id="KW-0175">Coiled coil</keyword>
<proteinExistence type="inferred from homology"/>
<organism evidence="12 13">
    <name type="scientific">Maudiozyma exigua</name>
    <name type="common">Yeast</name>
    <name type="synonym">Kazachstania exigua</name>
    <dbReference type="NCBI Taxonomy" id="34358"/>
    <lineage>
        <taxon>Eukaryota</taxon>
        <taxon>Fungi</taxon>
        <taxon>Dikarya</taxon>
        <taxon>Ascomycota</taxon>
        <taxon>Saccharomycotina</taxon>
        <taxon>Saccharomycetes</taxon>
        <taxon>Saccharomycetales</taxon>
        <taxon>Saccharomycetaceae</taxon>
        <taxon>Maudiozyma</taxon>
    </lineage>
</organism>
<evidence type="ECO:0000256" key="3">
    <source>
        <dbReference type="ARBA" id="ARBA00023015"/>
    </source>
</evidence>
<feature type="region of interest" description="Disordered" evidence="8">
    <location>
        <begin position="699"/>
        <end position="723"/>
    </location>
</feature>
<dbReference type="InterPro" id="IPR017884">
    <property type="entry name" value="SANT_dom"/>
</dbReference>
<dbReference type="PROSITE" id="PS50934">
    <property type="entry name" value="SWIRM"/>
    <property type="match status" value="1"/>
</dbReference>
<dbReference type="Gene3D" id="1.10.10.60">
    <property type="entry name" value="Homeodomain-like"/>
    <property type="match status" value="1"/>
</dbReference>
<evidence type="ECO:0000259" key="11">
    <source>
        <dbReference type="PROSITE" id="PS51293"/>
    </source>
</evidence>
<dbReference type="FunFam" id="1.10.10.60:FF:000014">
    <property type="entry name" value="SWI/SNF complex subunit SMARCC2 isoform C"/>
    <property type="match status" value="1"/>
</dbReference>
<feature type="compositionally biased region" description="Polar residues" evidence="8">
    <location>
        <begin position="39"/>
        <end position="53"/>
    </location>
</feature>
<feature type="compositionally biased region" description="Basic and acidic residues" evidence="8">
    <location>
        <begin position="1078"/>
        <end position="1089"/>
    </location>
</feature>
<dbReference type="Proteomes" id="UP000750334">
    <property type="component" value="Unassembled WGS sequence"/>
</dbReference>
<keyword evidence="13" id="KW-1185">Reference proteome</keyword>
<feature type="compositionally biased region" description="Polar residues" evidence="8">
    <location>
        <begin position="884"/>
        <end position="893"/>
    </location>
</feature>
<evidence type="ECO:0000256" key="1">
    <source>
        <dbReference type="ARBA" id="ARBA00004123"/>
    </source>
</evidence>
<keyword evidence="3" id="KW-0805">Transcription regulation</keyword>
<keyword evidence="5" id="KW-0539">Nucleus</keyword>
<accession>A0A9P6WFK6</accession>
<feature type="compositionally biased region" description="Polar residues" evidence="8">
    <location>
        <begin position="165"/>
        <end position="178"/>
    </location>
</feature>
<dbReference type="Pfam" id="PF16495">
    <property type="entry name" value="SWIRM-assoc_1"/>
    <property type="match status" value="1"/>
</dbReference>
<feature type="compositionally biased region" description="Basic and acidic residues" evidence="8">
    <location>
        <begin position="195"/>
        <end position="209"/>
    </location>
</feature>
<dbReference type="Pfam" id="PF04433">
    <property type="entry name" value="SWIRM"/>
    <property type="match status" value="1"/>
</dbReference>
<keyword evidence="2" id="KW-0156">Chromatin regulator</keyword>
<feature type="compositionally biased region" description="Basic and acidic residues" evidence="8">
    <location>
        <begin position="895"/>
        <end position="927"/>
    </location>
</feature>
<feature type="coiled-coil region" evidence="7">
    <location>
        <begin position="1175"/>
        <end position="1224"/>
    </location>
</feature>
<feature type="compositionally biased region" description="Basic and acidic residues" evidence="8">
    <location>
        <begin position="1027"/>
        <end position="1050"/>
    </location>
</feature>
<comment type="similarity">
    <text evidence="6">Belongs to the SMARCC family.</text>
</comment>
<dbReference type="CDD" id="cd00167">
    <property type="entry name" value="SANT"/>
    <property type="match status" value="1"/>
</dbReference>
<feature type="region of interest" description="Disordered" evidence="8">
    <location>
        <begin position="1"/>
        <end position="519"/>
    </location>
</feature>
<feature type="compositionally biased region" description="Basic and acidic residues" evidence="8">
    <location>
        <begin position="1099"/>
        <end position="1111"/>
    </location>
</feature>
<protein>
    <recommendedName>
        <fullName evidence="14">SWIRM domain-containing protein</fullName>
    </recommendedName>
</protein>